<dbReference type="GO" id="GO:0005198">
    <property type="term" value="F:structural molecule activity"/>
    <property type="evidence" value="ECO:0007669"/>
    <property type="project" value="InterPro"/>
</dbReference>
<organism evidence="2 3">
    <name type="scientific">Escherichia coli</name>
    <dbReference type="NCBI Taxonomy" id="562"/>
    <lineage>
        <taxon>Bacteria</taxon>
        <taxon>Pseudomonadati</taxon>
        <taxon>Pseudomonadota</taxon>
        <taxon>Gammaproteobacteria</taxon>
        <taxon>Enterobacterales</taxon>
        <taxon>Enterobacteriaceae</taxon>
        <taxon>Escherichia</taxon>
    </lineage>
</organism>
<dbReference type="Pfam" id="PF05136">
    <property type="entry name" value="Phage_portal_2"/>
    <property type="match status" value="1"/>
</dbReference>
<dbReference type="EMBL" id="UGCP01000002">
    <property type="protein sequence ID" value="STI86963.1"/>
    <property type="molecule type" value="Genomic_DNA"/>
</dbReference>
<gene>
    <name evidence="2" type="ORF">NCTC8622_06107</name>
</gene>
<dbReference type="AlphaFoldDB" id="A0A376UD89"/>
<proteinExistence type="predicted"/>
<protein>
    <submittedName>
        <fullName evidence="2">Head-tail preconnector protein</fullName>
    </submittedName>
</protein>
<feature type="region of interest" description="Disordered" evidence="1">
    <location>
        <begin position="346"/>
        <end position="382"/>
    </location>
</feature>
<dbReference type="GO" id="GO:0019068">
    <property type="term" value="P:virion assembly"/>
    <property type="evidence" value="ECO:0007669"/>
    <property type="project" value="InterPro"/>
</dbReference>
<evidence type="ECO:0000313" key="3">
    <source>
        <dbReference type="Proteomes" id="UP000254079"/>
    </source>
</evidence>
<sequence length="382" mass="42669">MSPDVTGQYTRPVLERLLLRTWLRDGEVFAQMVSGAGNGLERTAGVPFWLEAMEPDFVPMRTDESAGLNQGVFLDEWGRPKKYLVYKNYPVSGRQSDTKEIAAGKMIHLKFTRRLHQTRGSSMLSGVLMRISALKEYEDAELTAARIAAALGLYIRKGDGQDYEEPGIKETDREVHITPGIIYDDLRKGEDIGMVKSDRPNPNLETFRNGQLRAVAAGSRLSFSSAARNYNGTYSAQRQELVESTDGYLILQDCFIGAVTRPVYRTWLNMVVAAGLLKTPADVEMKTLYNATYSGPVMPWIDPVKEAEAWRIQIRGGAATESDWVRAGGRNPDEVKRRRKAEIDENSRLGLVFDTDPVNDKGGNSAGTEQQRQQATDSQHEE</sequence>
<dbReference type="InterPro" id="IPR006429">
    <property type="entry name" value="Phage_lambda_portal"/>
</dbReference>
<name>A0A376UD89_ECOLX</name>
<reference evidence="2 3" key="1">
    <citation type="submission" date="2018-06" db="EMBL/GenBank/DDBJ databases">
        <authorList>
            <consortium name="Pathogen Informatics"/>
            <person name="Doyle S."/>
        </authorList>
    </citation>
    <scope>NUCLEOTIDE SEQUENCE [LARGE SCALE GENOMIC DNA]</scope>
    <source>
        <strain evidence="2 3">NCTC8622</strain>
    </source>
</reference>
<feature type="compositionally biased region" description="Polar residues" evidence="1">
    <location>
        <begin position="366"/>
        <end position="382"/>
    </location>
</feature>
<evidence type="ECO:0000313" key="2">
    <source>
        <dbReference type="EMBL" id="STI86963.1"/>
    </source>
</evidence>
<accession>A0A376UD89</accession>
<evidence type="ECO:0000256" key="1">
    <source>
        <dbReference type="SAM" id="MobiDB-lite"/>
    </source>
</evidence>
<dbReference type="NCBIfam" id="TIGR01539">
    <property type="entry name" value="portal_lambda"/>
    <property type="match status" value="1"/>
</dbReference>
<dbReference type="Proteomes" id="UP000254079">
    <property type="component" value="Unassembled WGS sequence"/>
</dbReference>